<name>A0ABM9DLM0_9HYPH</name>
<accession>A0ABM9DLM0</accession>
<evidence type="ECO:0000313" key="2">
    <source>
        <dbReference type="EMBL" id="CAH2397011.1"/>
    </source>
</evidence>
<sequence length="119" mass="13722">MRYKSPWCWLGSTKGRAQGRMKYTKKDAKNHSRRTMRGIWAAALTPFKPDSSIDEDGMRRNFEHWISDLQIDGFFIAASKASSSPCPSRRENAVWKSPSMRPRDALKPSCPVQTRISMW</sequence>
<dbReference type="InterPro" id="IPR013785">
    <property type="entry name" value="Aldolase_TIM"/>
</dbReference>
<dbReference type="Proteomes" id="UP001153050">
    <property type="component" value="Unassembled WGS sequence"/>
</dbReference>
<dbReference type="SUPFAM" id="SSF51569">
    <property type="entry name" value="Aldolase"/>
    <property type="match status" value="1"/>
</dbReference>
<feature type="region of interest" description="Disordered" evidence="1">
    <location>
        <begin position="80"/>
        <end position="108"/>
    </location>
</feature>
<gene>
    <name evidence="2" type="ORF">MES5069_160019</name>
</gene>
<dbReference type="Gene3D" id="3.20.20.70">
    <property type="entry name" value="Aldolase class I"/>
    <property type="match status" value="1"/>
</dbReference>
<evidence type="ECO:0000256" key="1">
    <source>
        <dbReference type="SAM" id="MobiDB-lite"/>
    </source>
</evidence>
<comment type="caution">
    <text evidence="2">The sequence shown here is derived from an EMBL/GenBank/DDBJ whole genome shotgun (WGS) entry which is preliminary data.</text>
</comment>
<dbReference type="EMBL" id="CAKXZT010000068">
    <property type="protein sequence ID" value="CAH2397011.1"/>
    <property type="molecule type" value="Genomic_DNA"/>
</dbReference>
<keyword evidence="3" id="KW-1185">Reference proteome</keyword>
<evidence type="ECO:0000313" key="3">
    <source>
        <dbReference type="Proteomes" id="UP001153050"/>
    </source>
</evidence>
<protein>
    <submittedName>
        <fullName evidence="2">Uncharacterized protein</fullName>
    </submittedName>
</protein>
<reference evidence="2 3" key="1">
    <citation type="submission" date="2022-03" db="EMBL/GenBank/DDBJ databases">
        <authorList>
            <person name="Brunel B."/>
        </authorList>
    </citation>
    <scope>NUCLEOTIDE SEQUENCE [LARGE SCALE GENOMIC DNA]</scope>
    <source>
        <strain evidence="2">STM5069sample</strain>
    </source>
</reference>
<proteinExistence type="predicted"/>
<organism evidence="2 3">
    <name type="scientific">Mesorhizobium escarrei</name>
    <dbReference type="NCBI Taxonomy" id="666018"/>
    <lineage>
        <taxon>Bacteria</taxon>
        <taxon>Pseudomonadati</taxon>
        <taxon>Pseudomonadota</taxon>
        <taxon>Alphaproteobacteria</taxon>
        <taxon>Hyphomicrobiales</taxon>
        <taxon>Phyllobacteriaceae</taxon>
        <taxon>Mesorhizobium</taxon>
    </lineage>
</organism>